<keyword evidence="5" id="KW-1185">Reference proteome</keyword>
<evidence type="ECO:0000259" key="2">
    <source>
        <dbReference type="Pfam" id="PF13681"/>
    </source>
</evidence>
<keyword evidence="1" id="KW-1133">Transmembrane helix</keyword>
<evidence type="ECO:0000313" key="4">
    <source>
        <dbReference type="EMBL" id="MBN6104203.1"/>
    </source>
</evidence>
<dbReference type="EMBL" id="JAFIWB010000026">
    <property type="protein sequence ID" value="MBN6104203.1"/>
    <property type="molecule type" value="Genomic_DNA"/>
</dbReference>
<dbReference type="Proteomes" id="UP000695802">
    <property type="component" value="Unassembled WGS sequence"/>
</dbReference>
<feature type="domain" description="PilX/PilW C-terminal" evidence="2">
    <location>
        <begin position="91"/>
        <end position="174"/>
    </location>
</feature>
<proteinExistence type="predicted"/>
<dbReference type="InterPro" id="IPR025205">
    <property type="entry name" value="PilX/PilW_C"/>
</dbReference>
<sequence>MPKTPVPGAAPQRGISLLVALILLLIMSLLAVAVLRSTALEERMSANLLDRTRQFQSAESALRIAETAISAGISVPSSGCNGGVCATPLAGATDRWLDSGFGGWATASKTGNNDAAITTSYIVEYMGDGAYGPNCTTSKSTASTDANCDMRRYRITARSAGNDRAAVILQTNYLVAK</sequence>
<keyword evidence="1" id="KW-0472">Membrane</keyword>
<gene>
    <name evidence="4" type="ORF">JR064_18740</name>
</gene>
<evidence type="ECO:0000313" key="5">
    <source>
        <dbReference type="Proteomes" id="UP000695802"/>
    </source>
</evidence>
<organism evidence="4 5">
    <name type="scientific">Xanthomonas bonasiae</name>
    <dbReference type="NCBI Taxonomy" id="2810351"/>
    <lineage>
        <taxon>Bacteria</taxon>
        <taxon>Pseudomonadati</taxon>
        <taxon>Pseudomonadota</taxon>
        <taxon>Gammaproteobacteria</taxon>
        <taxon>Lysobacterales</taxon>
        <taxon>Lysobacteraceae</taxon>
        <taxon>Xanthomonas</taxon>
    </lineage>
</organism>
<evidence type="ECO:0000256" key="1">
    <source>
        <dbReference type="SAM" id="Phobius"/>
    </source>
</evidence>
<name>A0ABS3B6G0_9XANT</name>
<reference evidence="4 5" key="1">
    <citation type="submission" date="2021-02" db="EMBL/GenBank/DDBJ databases">
        <title>Taxonomically Unique Crown Gall-Associated Xanthomonas Stains Have Deficiency in Virulence Repertories.</title>
        <authorList>
            <person name="Mafakheri H."/>
            <person name="Taghavi S.M."/>
            <person name="Dimkic I."/>
            <person name="Nemanja K."/>
            <person name="Osdaghi E."/>
        </authorList>
    </citation>
    <scope>NUCLEOTIDE SEQUENCE [LARGE SCALE GENOMIC DNA]</scope>
    <source>
        <strain evidence="4 5">FX4</strain>
    </source>
</reference>
<feature type="transmembrane region" description="Helical" evidence="1">
    <location>
        <begin position="15"/>
        <end position="35"/>
    </location>
</feature>
<protein>
    <submittedName>
        <fullName evidence="4">Pilus assembly protein</fullName>
    </submittedName>
</protein>
<dbReference type="Pfam" id="PF14341">
    <property type="entry name" value="PilX_N"/>
    <property type="match status" value="1"/>
</dbReference>
<dbReference type="InterPro" id="IPR025746">
    <property type="entry name" value="PilX_N_dom"/>
</dbReference>
<dbReference type="Pfam" id="PF13681">
    <property type="entry name" value="PilX"/>
    <property type="match status" value="1"/>
</dbReference>
<keyword evidence="1" id="KW-0812">Transmembrane</keyword>
<evidence type="ECO:0000259" key="3">
    <source>
        <dbReference type="Pfam" id="PF14341"/>
    </source>
</evidence>
<accession>A0ABS3B6G0</accession>
<comment type="caution">
    <text evidence="4">The sequence shown here is derived from an EMBL/GenBank/DDBJ whole genome shotgun (WGS) entry which is preliminary data.</text>
</comment>
<feature type="domain" description="Type 4 fimbrial biogenesis protein PilX N-terminal" evidence="3">
    <location>
        <begin position="13"/>
        <end position="63"/>
    </location>
</feature>